<evidence type="ECO:0000256" key="1">
    <source>
        <dbReference type="SAM" id="MobiDB-lite"/>
    </source>
</evidence>
<dbReference type="EMBL" id="JXMS01000034">
    <property type="protein sequence ID" value="OBQ45948.1"/>
    <property type="molecule type" value="Genomic_DNA"/>
</dbReference>
<evidence type="ECO:0000313" key="2">
    <source>
        <dbReference type="EMBL" id="OBQ45948.1"/>
    </source>
</evidence>
<evidence type="ECO:0000313" key="3">
    <source>
        <dbReference type="Proteomes" id="UP000091979"/>
    </source>
</evidence>
<protein>
    <submittedName>
        <fullName evidence="2">Uncharacterized protein</fullName>
    </submittedName>
</protein>
<dbReference type="OrthoDB" id="9836479at2"/>
<name>A0A1B7X9C2_9BACT</name>
<dbReference type="Proteomes" id="UP000091979">
    <property type="component" value="Unassembled WGS sequence"/>
</dbReference>
<proteinExistence type="predicted"/>
<dbReference type="STRING" id="1560234.SP90_15130"/>
<dbReference type="AlphaFoldDB" id="A0A1B7X9C2"/>
<accession>A0A1B7X9C2</accession>
<feature type="region of interest" description="Disordered" evidence="1">
    <location>
        <begin position="37"/>
        <end position="86"/>
    </location>
</feature>
<feature type="compositionally biased region" description="Basic and acidic residues" evidence="1">
    <location>
        <begin position="54"/>
        <end position="67"/>
    </location>
</feature>
<organism evidence="2 3">
    <name type="scientific">Halodesulfovibrio spirochaetisodalis</name>
    <dbReference type="NCBI Taxonomy" id="1560234"/>
    <lineage>
        <taxon>Bacteria</taxon>
        <taxon>Pseudomonadati</taxon>
        <taxon>Thermodesulfobacteriota</taxon>
        <taxon>Desulfovibrionia</taxon>
        <taxon>Desulfovibrionales</taxon>
        <taxon>Desulfovibrionaceae</taxon>
        <taxon>Halodesulfovibrio</taxon>
    </lineage>
</organism>
<dbReference type="PATRIC" id="fig|1560234.3.peg.2309"/>
<reference evidence="2 3" key="1">
    <citation type="submission" date="2015-01" db="EMBL/GenBank/DDBJ databases">
        <title>Desulfovibrio sp. JC271 draft genome sequence.</title>
        <authorList>
            <person name="Shivani Y."/>
            <person name="Subhash Y."/>
            <person name="Sasikala C."/>
            <person name="Ramana C.V."/>
        </authorList>
    </citation>
    <scope>NUCLEOTIDE SEQUENCE [LARGE SCALE GENOMIC DNA]</scope>
    <source>
        <strain evidence="2 3">JC271</strain>
    </source>
</reference>
<keyword evidence="3" id="KW-1185">Reference proteome</keyword>
<dbReference type="RefSeq" id="WP_066858206.1">
    <property type="nucleotide sequence ID" value="NZ_JXMS01000034.1"/>
</dbReference>
<gene>
    <name evidence="2" type="ORF">SP90_15130</name>
</gene>
<comment type="caution">
    <text evidence="2">The sequence shown here is derived from an EMBL/GenBank/DDBJ whole genome shotgun (WGS) entry which is preliminary data.</text>
</comment>
<sequence length="205" mass="21552">MVDIASIAVKLTELVSSTGGTVPSGSPDPALVREFQEALAGSGNESSASGVEGFGEKSTDSTGEEHFYSASGGEEVGRTSPADATDPSAIRFDERVEGAGTVQEHTAVEGNQAVEKTQDVWDVQSRLLRAQTEHASFVQSTSSPLHDVKSALAQAMSDMTTKGALAPQDLLRIQNLTGMLQQEILQMSRVNKSVQDTVASVTKAQ</sequence>